<dbReference type="AlphaFoldDB" id="A0A820N9M6"/>
<evidence type="ECO:0000313" key="2">
    <source>
        <dbReference type="Proteomes" id="UP000663868"/>
    </source>
</evidence>
<reference evidence="1" key="1">
    <citation type="submission" date="2021-02" db="EMBL/GenBank/DDBJ databases">
        <authorList>
            <person name="Nowell W R."/>
        </authorList>
    </citation>
    <scope>NUCLEOTIDE SEQUENCE</scope>
</reference>
<accession>A0A820N9M6</accession>
<feature type="non-terminal residue" evidence="1">
    <location>
        <position position="1"/>
    </location>
</feature>
<evidence type="ECO:0000313" key="1">
    <source>
        <dbReference type="EMBL" id="CAF4385698.1"/>
    </source>
</evidence>
<name>A0A820N9M6_9BILA</name>
<protein>
    <submittedName>
        <fullName evidence="1">Uncharacterized protein</fullName>
    </submittedName>
</protein>
<comment type="caution">
    <text evidence="1">The sequence shown here is derived from an EMBL/GenBank/DDBJ whole genome shotgun (WGS) entry which is preliminary data.</text>
</comment>
<organism evidence="1 2">
    <name type="scientific">Adineta steineri</name>
    <dbReference type="NCBI Taxonomy" id="433720"/>
    <lineage>
        <taxon>Eukaryota</taxon>
        <taxon>Metazoa</taxon>
        <taxon>Spiralia</taxon>
        <taxon>Gnathifera</taxon>
        <taxon>Rotifera</taxon>
        <taxon>Eurotatoria</taxon>
        <taxon>Bdelloidea</taxon>
        <taxon>Adinetida</taxon>
        <taxon>Adinetidae</taxon>
        <taxon>Adineta</taxon>
    </lineage>
</organism>
<dbReference type="EMBL" id="CAJOBB010022545">
    <property type="protein sequence ID" value="CAF4385698.1"/>
    <property type="molecule type" value="Genomic_DNA"/>
</dbReference>
<dbReference type="Proteomes" id="UP000663868">
    <property type="component" value="Unassembled WGS sequence"/>
</dbReference>
<sequence>QLNGGCSTLFLTGIPEHDFKNMSFALPGKAL</sequence>
<gene>
    <name evidence="1" type="ORF">KXQ929_LOCUS50168</name>
</gene>
<proteinExistence type="predicted"/>